<dbReference type="EMBL" id="PRDG01000004">
    <property type="protein sequence ID" value="MBP2623735.1"/>
    <property type="molecule type" value="Genomic_DNA"/>
</dbReference>
<dbReference type="Gene3D" id="3.10.450.50">
    <property type="match status" value="1"/>
</dbReference>
<dbReference type="SUPFAM" id="SSF54427">
    <property type="entry name" value="NTF2-like"/>
    <property type="match status" value="1"/>
</dbReference>
<dbReference type="InterPro" id="IPR037401">
    <property type="entry name" value="SnoaL-like"/>
</dbReference>
<protein>
    <submittedName>
        <fullName evidence="2">Nuclear transport factor 2 family protein</fullName>
    </submittedName>
</protein>
<dbReference type="Proteomes" id="UP001519296">
    <property type="component" value="Unassembled WGS sequence"/>
</dbReference>
<accession>A0ABS5B4Q7</accession>
<proteinExistence type="predicted"/>
<organism evidence="2 3">
    <name type="scientific">Streptococcus oricebi</name>
    <dbReference type="NCBI Taxonomy" id="1547447"/>
    <lineage>
        <taxon>Bacteria</taxon>
        <taxon>Bacillati</taxon>
        <taxon>Bacillota</taxon>
        <taxon>Bacilli</taxon>
        <taxon>Lactobacillales</taxon>
        <taxon>Streptococcaceae</taxon>
        <taxon>Streptococcus</taxon>
    </lineage>
</organism>
<dbReference type="Pfam" id="PF12680">
    <property type="entry name" value="SnoaL_2"/>
    <property type="match status" value="1"/>
</dbReference>
<gene>
    <name evidence="2" type="ORF">C4K46_07250</name>
</gene>
<name>A0ABS5B4Q7_9STRE</name>
<sequence length="132" mass="14583">MSTNLDIFNQYNNSLIAGDFDGVFATMADDIIWHQPGHHVLSGTIVGKKDLSPHLGGFAAKTNGSFKVITNWVSENQDLVAANVTFVGTRADGKELDMNGIDLFRIEDGKIKEVWLFSSFQDIEDEFWNGAS</sequence>
<dbReference type="RefSeq" id="WP_209628238.1">
    <property type="nucleotide sequence ID" value="NZ_PRDG01000004.1"/>
</dbReference>
<feature type="domain" description="SnoaL-like" evidence="1">
    <location>
        <begin position="10"/>
        <end position="114"/>
    </location>
</feature>
<keyword evidence="3" id="KW-1185">Reference proteome</keyword>
<evidence type="ECO:0000259" key="1">
    <source>
        <dbReference type="Pfam" id="PF12680"/>
    </source>
</evidence>
<dbReference type="InterPro" id="IPR032710">
    <property type="entry name" value="NTF2-like_dom_sf"/>
</dbReference>
<evidence type="ECO:0000313" key="3">
    <source>
        <dbReference type="Proteomes" id="UP001519296"/>
    </source>
</evidence>
<comment type="caution">
    <text evidence="2">The sequence shown here is derived from an EMBL/GenBank/DDBJ whole genome shotgun (WGS) entry which is preliminary data.</text>
</comment>
<evidence type="ECO:0000313" key="2">
    <source>
        <dbReference type="EMBL" id="MBP2623735.1"/>
    </source>
</evidence>
<reference evidence="2 3" key="1">
    <citation type="submission" date="2018-02" db="EMBL/GenBank/DDBJ databases">
        <title>Draft genome sequence of Streptococcus oricebi CCUG 70868T type strain.</title>
        <authorList>
            <person name="Mendez V."/>
            <person name="Salva-Serra F."/>
            <person name="Jaen-Luchoro D."/>
            <person name="Gonzales-Siles L."/>
            <person name="Karlsson R."/>
            <person name="Engstrom-Jakobsson H."/>
            <person name="Busquets A."/>
            <person name="Gomila M."/>
            <person name="Pineiro-Iglesias B."/>
            <person name="Bennasar-Figueras A."/>
            <person name="Seeger M."/>
            <person name="Moore E."/>
        </authorList>
    </citation>
    <scope>NUCLEOTIDE SEQUENCE [LARGE SCALE GENOMIC DNA]</scope>
    <source>
        <strain evidence="2 3">CCUG 70868</strain>
    </source>
</reference>